<gene>
    <name evidence="5" type="primary">guaC</name>
    <name evidence="7" type="ORF">QP433_00270</name>
</gene>
<organism evidence="7 8">
    <name type="scientific">Facklamia hominis</name>
    <dbReference type="NCBI Taxonomy" id="178214"/>
    <lineage>
        <taxon>Bacteria</taxon>
        <taxon>Bacillati</taxon>
        <taxon>Bacillota</taxon>
        <taxon>Bacilli</taxon>
        <taxon>Lactobacillales</taxon>
        <taxon>Aerococcaceae</taxon>
        <taxon>Facklamia</taxon>
    </lineage>
</organism>
<dbReference type="InterPro" id="IPR015875">
    <property type="entry name" value="IMP_DH/GMP_Rdtase_CS"/>
</dbReference>
<evidence type="ECO:0000256" key="2">
    <source>
        <dbReference type="ARBA" id="ARBA00023002"/>
    </source>
</evidence>
<proteinExistence type="inferred from homology"/>
<name>A0AAJ1V2I7_9LACT</name>
<accession>A0AAJ1V2I7</accession>
<dbReference type="GO" id="GO:0005829">
    <property type="term" value="C:cytosol"/>
    <property type="evidence" value="ECO:0007669"/>
    <property type="project" value="TreeGrafter"/>
</dbReference>
<reference evidence="7" key="1">
    <citation type="submission" date="2023-05" db="EMBL/GenBank/DDBJ databases">
        <title>Cataloging the Phylogenetic Diversity of Human Bladder Bacteria.</title>
        <authorList>
            <person name="Du J."/>
        </authorList>
    </citation>
    <scope>NUCLEOTIDE SEQUENCE</scope>
    <source>
        <strain evidence="7">UMB1231</strain>
    </source>
</reference>
<dbReference type="PIRSF" id="PIRSF036500">
    <property type="entry name" value="GMP_red_Firmic"/>
    <property type="match status" value="1"/>
</dbReference>
<evidence type="ECO:0000256" key="3">
    <source>
        <dbReference type="ARBA" id="ARBA00037691"/>
    </source>
</evidence>
<comment type="similarity">
    <text evidence="5">Belongs to the IMPDH/GMPR family. GuaC type 2 subfamily.</text>
</comment>
<dbReference type="Proteomes" id="UP001229251">
    <property type="component" value="Unassembled WGS sequence"/>
</dbReference>
<keyword evidence="1 5" id="KW-0521">NADP</keyword>
<dbReference type="GO" id="GO:0003920">
    <property type="term" value="F:GMP reductase activity"/>
    <property type="evidence" value="ECO:0007669"/>
    <property type="project" value="UniProtKB-UniRule"/>
</dbReference>
<dbReference type="InterPro" id="IPR013785">
    <property type="entry name" value="Aldolase_TIM"/>
</dbReference>
<comment type="function">
    <text evidence="3 5">Catalyzes the irreversible NADPH-dependent deamination of GMP to IMP. It functions in the conversion of nucleobase, nucleoside and nucleotide derivatives of G to A nucleotides, and in maintaining the intracellular balance of A and G nucleotides.</text>
</comment>
<evidence type="ECO:0000313" key="7">
    <source>
        <dbReference type="EMBL" id="MDK7186411.1"/>
    </source>
</evidence>
<dbReference type="GO" id="GO:0006163">
    <property type="term" value="P:purine nucleotide metabolic process"/>
    <property type="evidence" value="ECO:0007669"/>
    <property type="project" value="UniProtKB-UniRule"/>
</dbReference>
<dbReference type="GO" id="GO:1902560">
    <property type="term" value="C:GMP reductase complex"/>
    <property type="evidence" value="ECO:0007669"/>
    <property type="project" value="InterPro"/>
</dbReference>
<comment type="caution">
    <text evidence="7">The sequence shown here is derived from an EMBL/GenBank/DDBJ whole genome shotgun (WGS) entry which is preliminary data.</text>
</comment>
<evidence type="ECO:0000256" key="4">
    <source>
        <dbReference type="ARBA" id="ARBA00048616"/>
    </source>
</evidence>
<keyword evidence="2 5" id="KW-0560">Oxidoreductase</keyword>
<dbReference type="NCBIfam" id="NF003966">
    <property type="entry name" value="PRK05458.1"/>
    <property type="match status" value="1"/>
</dbReference>
<dbReference type="PANTHER" id="PTHR43170">
    <property type="entry name" value="GMP REDUCTASE"/>
    <property type="match status" value="1"/>
</dbReference>
<protein>
    <recommendedName>
        <fullName evidence="5">GMP reductase</fullName>
        <ecNumber evidence="5">1.7.1.7</ecNumber>
    </recommendedName>
    <alternativeName>
        <fullName evidence="5">Guanosine 5'-monophosphate oxidoreductase</fullName>
        <shortName evidence="5">Guanosine monophosphate reductase</shortName>
    </alternativeName>
</protein>
<dbReference type="RefSeq" id="WP_285065118.1">
    <property type="nucleotide sequence ID" value="NZ_JASOOE010000001.1"/>
</dbReference>
<dbReference type="AlphaFoldDB" id="A0AAJ1V2I7"/>
<dbReference type="Gene3D" id="3.20.20.70">
    <property type="entry name" value="Aldolase class I"/>
    <property type="match status" value="1"/>
</dbReference>
<dbReference type="NCBIfam" id="TIGR01306">
    <property type="entry name" value="GMP_reduct_2"/>
    <property type="match status" value="1"/>
</dbReference>
<dbReference type="GO" id="GO:0016616">
    <property type="term" value="F:oxidoreductase activity, acting on the CH-OH group of donors, NAD or NADP as acceptor"/>
    <property type="evidence" value="ECO:0007669"/>
    <property type="project" value="UniProtKB-ARBA"/>
</dbReference>
<dbReference type="InterPro" id="IPR005994">
    <property type="entry name" value="GuaC_type_2"/>
</dbReference>
<dbReference type="CDD" id="cd00381">
    <property type="entry name" value="IMPDH"/>
    <property type="match status" value="1"/>
</dbReference>
<dbReference type="PANTHER" id="PTHR43170:SF5">
    <property type="entry name" value="GMP REDUCTASE"/>
    <property type="match status" value="1"/>
</dbReference>
<feature type="binding site" evidence="5">
    <location>
        <begin position="203"/>
        <end position="226"/>
    </location>
    <ligand>
        <name>NADP(+)</name>
        <dbReference type="ChEBI" id="CHEBI:58349"/>
    </ligand>
</feature>
<evidence type="ECO:0000256" key="5">
    <source>
        <dbReference type="HAMAP-Rule" id="MF_01511"/>
    </source>
</evidence>
<dbReference type="HAMAP" id="MF_01511">
    <property type="entry name" value="GMP_reduct_type2"/>
    <property type="match status" value="1"/>
</dbReference>
<dbReference type="SMART" id="SM01240">
    <property type="entry name" value="IMPDH"/>
    <property type="match status" value="1"/>
</dbReference>
<sequence length="322" mass="35680">MNTFDYEQVQLIPNKCIVKSRSECDPSVQFGPRRFKIPVVPANMQTVLNEELAIKLAQAGYFYIMHRFEPEKRLDFVKKMHELGLYASISVGIKDDEYHFIDELKAANYPVDYITIDVAHGHSDYVIQMISYIKKNLPKTFVIAGNIATPAAVRDLENAGADATKVGVGPGRVCITKIKTGFGTAGWQLSAIRLCSKTARKPIIADGGIRTHGDIAKSYRFGADMVMIGSLLAAHEESPGETSQEDGVTYKEYFGSASQFQKGIYRNVEGKRILLPSRGSIFDTLKEMEEDLQSSISYAGGRDIGAIRTVDYNIVPTIYNGD</sequence>
<dbReference type="EMBL" id="JASOOE010000001">
    <property type="protein sequence ID" value="MDK7186411.1"/>
    <property type="molecule type" value="Genomic_DNA"/>
</dbReference>
<comment type="catalytic activity">
    <reaction evidence="4 5">
        <text>IMP + NH4(+) + NADP(+) = GMP + NADPH + 2 H(+)</text>
        <dbReference type="Rhea" id="RHEA:17185"/>
        <dbReference type="ChEBI" id="CHEBI:15378"/>
        <dbReference type="ChEBI" id="CHEBI:28938"/>
        <dbReference type="ChEBI" id="CHEBI:57783"/>
        <dbReference type="ChEBI" id="CHEBI:58053"/>
        <dbReference type="ChEBI" id="CHEBI:58115"/>
        <dbReference type="ChEBI" id="CHEBI:58349"/>
        <dbReference type="EC" id="1.7.1.7"/>
    </reaction>
</comment>
<dbReference type="FunFam" id="3.20.20.70:FF:000424">
    <property type="entry name" value="Inosine-5'-monophosphate dehydrogenase 2"/>
    <property type="match status" value="1"/>
</dbReference>
<evidence type="ECO:0000313" key="8">
    <source>
        <dbReference type="Proteomes" id="UP001229251"/>
    </source>
</evidence>
<dbReference type="EC" id="1.7.1.7" evidence="5"/>
<dbReference type="InterPro" id="IPR050139">
    <property type="entry name" value="GMP_reductase"/>
</dbReference>
<evidence type="ECO:0000259" key="6">
    <source>
        <dbReference type="Pfam" id="PF00478"/>
    </source>
</evidence>
<feature type="domain" description="IMP dehydrogenase/GMP reductase" evidence="6">
    <location>
        <begin position="5"/>
        <end position="309"/>
    </location>
</feature>
<dbReference type="InterPro" id="IPR001093">
    <property type="entry name" value="IMP_DH_GMPRt"/>
</dbReference>
<feature type="active site" description="Thioimidate intermediate" evidence="5">
    <location>
        <position position="174"/>
    </location>
</feature>
<evidence type="ECO:0000256" key="1">
    <source>
        <dbReference type="ARBA" id="ARBA00022857"/>
    </source>
</evidence>
<dbReference type="SUPFAM" id="SSF51412">
    <property type="entry name" value="Inosine monophosphate dehydrogenase (IMPDH)"/>
    <property type="match status" value="1"/>
</dbReference>
<dbReference type="PROSITE" id="PS00487">
    <property type="entry name" value="IMP_DH_GMP_RED"/>
    <property type="match status" value="1"/>
</dbReference>
<dbReference type="Pfam" id="PF00478">
    <property type="entry name" value="IMPDH"/>
    <property type="match status" value="1"/>
</dbReference>